<dbReference type="InterPro" id="IPR005119">
    <property type="entry name" value="LysR_subst-bd"/>
</dbReference>
<dbReference type="SUPFAM" id="SSF53850">
    <property type="entry name" value="Periplasmic binding protein-like II"/>
    <property type="match status" value="1"/>
</dbReference>
<dbReference type="Gene3D" id="3.40.190.290">
    <property type="match status" value="1"/>
</dbReference>
<comment type="similarity">
    <text evidence="1">Belongs to the LysR transcriptional regulatory family.</text>
</comment>
<proteinExistence type="inferred from homology"/>
<evidence type="ECO:0000313" key="7">
    <source>
        <dbReference type="Proteomes" id="UP001427805"/>
    </source>
</evidence>
<dbReference type="PANTHER" id="PTHR30537">
    <property type="entry name" value="HTH-TYPE TRANSCRIPTIONAL REGULATOR"/>
    <property type="match status" value="1"/>
</dbReference>
<evidence type="ECO:0000256" key="2">
    <source>
        <dbReference type="ARBA" id="ARBA00023015"/>
    </source>
</evidence>
<protein>
    <submittedName>
        <fullName evidence="6">LysR family transcriptional regulator</fullName>
    </submittedName>
</protein>
<organism evidence="6 7">
    <name type="scientific">Sphingomonas rustica</name>
    <dbReference type="NCBI Taxonomy" id="3103142"/>
    <lineage>
        <taxon>Bacteria</taxon>
        <taxon>Pseudomonadati</taxon>
        <taxon>Pseudomonadota</taxon>
        <taxon>Alphaproteobacteria</taxon>
        <taxon>Sphingomonadales</taxon>
        <taxon>Sphingomonadaceae</taxon>
        <taxon>Sphingomonas</taxon>
    </lineage>
</organism>
<dbReference type="Gene3D" id="1.10.10.10">
    <property type="entry name" value="Winged helix-like DNA-binding domain superfamily/Winged helix DNA-binding domain"/>
    <property type="match status" value="1"/>
</dbReference>
<dbReference type="RefSeq" id="WP_346245758.1">
    <property type="nucleotide sequence ID" value="NZ_JBDIZK010000003.1"/>
</dbReference>
<evidence type="ECO:0000259" key="5">
    <source>
        <dbReference type="PROSITE" id="PS50931"/>
    </source>
</evidence>
<dbReference type="InterPro" id="IPR000847">
    <property type="entry name" value="LysR_HTH_N"/>
</dbReference>
<dbReference type="Pfam" id="PF03466">
    <property type="entry name" value="LysR_substrate"/>
    <property type="match status" value="1"/>
</dbReference>
<name>A0ABV0B8N0_9SPHN</name>
<dbReference type="EMBL" id="JBDIZK010000003">
    <property type="protein sequence ID" value="MEN3746757.1"/>
    <property type="molecule type" value="Genomic_DNA"/>
</dbReference>
<dbReference type="InterPro" id="IPR036388">
    <property type="entry name" value="WH-like_DNA-bd_sf"/>
</dbReference>
<evidence type="ECO:0000313" key="6">
    <source>
        <dbReference type="EMBL" id="MEN3746757.1"/>
    </source>
</evidence>
<keyword evidence="7" id="KW-1185">Reference proteome</keyword>
<keyword evidence="4" id="KW-0804">Transcription</keyword>
<evidence type="ECO:0000256" key="1">
    <source>
        <dbReference type="ARBA" id="ARBA00009437"/>
    </source>
</evidence>
<dbReference type="SUPFAM" id="SSF46785">
    <property type="entry name" value="Winged helix' DNA-binding domain"/>
    <property type="match status" value="1"/>
</dbReference>
<dbReference type="Proteomes" id="UP001427805">
    <property type="component" value="Unassembled WGS sequence"/>
</dbReference>
<dbReference type="PROSITE" id="PS50931">
    <property type="entry name" value="HTH_LYSR"/>
    <property type="match status" value="1"/>
</dbReference>
<comment type="caution">
    <text evidence="6">The sequence shown here is derived from an EMBL/GenBank/DDBJ whole genome shotgun (WGS) entry which is preliminary data.</text>
</comment>
<dbReference type="InterPro" id="IPR036390">
    <property type="entry name" value="WH_DNA-bd_sf"/>
</dbReference>
<dbReference type="InterPro" id="IPR058163">
    <property type="entry name" value="LysR-type_TF_proteobact-type"/>
</dbReference>
<dbReference type="Pfam" id="PF00126">
    <property type="entry name" value="HTH_1"/>
    <property type="match status" value="1"/>
</dbReference>
<evidence type="ECO:0000256" key="3">
    <source>
        <dbReference type="ARBA" id="ARBA00023125"/>
    </source>
</evidence>
<dbReference type="PANTHER" id="PTHR30537:SF5">
    <property type="entry name" value="HTH-TYPE TRANSCRIPTIONAL ACTIVATOR TTDR-RELATED"/>
    <property type="match status" value="1"/>
</dbReference>
<keyword evidence="2" id="KW-0805">Transcription regulation</keyword>
<reference evidence="6 7" key="1">
    <citation type="submission" date="2024-05" db="EMBL/GenBank/DDBJ databases">
        <title>Sphingomonas sp. HF-S3 16S ribosomal RNA gene Genome sequencing and assembly.</title>
        <authorList>
            <person name="Lee H."/>
        </authorList>
    </citation>
    <scope>NUCLEOTIDE SEQUENCE [LARGE SCALE GENOMIC DNA]</scope>
    <source>
        <strain evidence="6 7">HF-S3</strain>
    </source>
</reference>
<feature type="domain" description="HTH lysR-type" evidence="5">
    <location>
        <begin position="8"/>
        <end position="65"/>
    </location>
</feature>
<gene>
    <name evidence="6" type="ORF">TPR58_06235</name>
</gene>
<evidence type="ECO:0000256" key="4">
    <source>
        <dbReference type="ARBA" id="ARBA00023163"/>
    </source>
</evidence>
<sequence>MANNETYRSLDDLQVFQAVADTGGFRAAARALGQSPSGVSETITQLEARLGVALFNRTTRSVMLTEAGRQLATRIGPLLADTRAALDEAASSRALVRGRLRLNVPAAVMVDILPPILDRFMNRHPEVHVDLIVEDRLVDITRADCDAGIRYGEHLEQDVIAVPIGPERQQAGVAAGPSYWARRGIPTHPSQLMDHDCIRTRLAGAALFPWEFEQGAETLVLDPPARLSVTSGGAAAAIDLAIAGHGVIYIFRNWLDPHFATGSLVPALADWWPGYDGPRLYFSSRLVAPPLRALVDMLAQDRRAGDG</sequence>
<keyword evidence="3" id="KW-0238">DNA-binding</keyword>
<accession>A0ABV0B8N0</accession>